<dbReference type="EMBL" id="JAACJN010000002">
    <property type="protein sequence ID" value="KAF5393198.1"/>
    <property type="molecule type" value="Genomic_DNA"/>
</dbReference>
<name>A0A8H5I129_9AGAR</name>
<accession>A0A8H5I129</accession>
<feature type="coiled-coil region" evidence="1">
    <location>
        <begin position="139"/>
        <end position="177"/>
    </location>
</feature>
<dbReference type="AlphaFoldDB" id="A0A8H5I129"/>
<feature type="compositionally biased region" description="Polar residues" evidence="2">
    <location>
        <begin position="78"/>
        <end position="91"/>
    </location>
</feature>
<gene>
    <name evidence="3" type="ORF">D9757_000532</name>
</gene>
<evidence type="ECO:0000313" key="3">
    <source>
        <dbReference type="EMBL" id="KAF5393198.1"/>
    </source>
</evidence>
<feature type="region of interest" description="Disordered" evidence="2">
    <location>
        <begin position="1"/>
        <end position="91"/>
    </location>
</feature>
<reference evidence="3 4" key="1">
    <citation type="journal article" date="2020" name="ISME J.">
        <title>Uncovering the hidden diversity of litter-decomposition mechanisms in mushroom-forming fungi.</title>
        <authorList>
            <person name="Floudas D."/>
            <person name="Bentzer J."/>
            <person name="Ahren D."/>
            <person name="Johansson T."/>
            <person name="Persson P."/>
            <person name="Tunlid A."/>
        </authorList>
    </citation>
    <scope>NUCLEOTIDE SEQUENCE [LARGE SCALE GENOMIC DNA]</scope>
    <source>
        <strain evidence="3 4">CBS 406.79</strain>
    </source>
</reference>
<feature type="compositionally biased region" description="Basic residues" evidence="2">
    <location>
        <begin position="23"/>
        <end position="32"/>
    </location>
</feature>
<evidence type="ECO:0000256" key="2">
    <source>
        <dbReference type="SAM" id="MobiDB-lite"/>
    </source>
</evidence>
<comment type="caution">
    <text evidence="3">The sequence shown here is derived from an EMBL/GenBank/DDBJ whole genome shotgun (WGS) entry which is preliminary data.</text>
</comment>
<feature type="region of interest" description="Disordered" evidence="2">
    <location>
        <begin position="385"/>
        <end position="556"/>
    </location>
</feature>
<feature type="compositionally biased region" description="Basic and acidic residues" evidence="2">
    <location>
        <begin position="433"/>
        <end position="514"/>
    </location>
</feature>
<dbReference type="OrthoDB" id="2409325at2759"/>
<sequence length="556" mass="58879">MAQVSAQRLIPGAPPPPSASKSQLKKKRKTKTKTNEQTVDSTVEIPDSTAAALVEKAPEPSDIQEGSVAPELVAQPSRAESQPPDDSTLNLSPIVDLVNKRLKATNKKTASTRITTYTTVDPMSLNEDQKRAVSSLPALEAVSKELAEVKKAVEAHEAELAVELAAKKREADEAERARVADAVAVAEAAYVEQTTKLLSFIRMQSLAADDQVDLLAFGASSEEVDAVHAAASKLLGNEIDMKELVLGFISLKGNFEGVAYPRLLELCDHVFAPPPEAEVSVEEQPLQESVAEEQPEIEASSASASMTTTGSYHFIQASEIETPSLEESGDWMAVEGTKQTPEVNGHAGEVVAPEAPVLTGPIDWAADNEDELPSIDNLHATFGKSGSATPTVEPEAQEVNVPNGDLPQPTSAVEEDDGFTQARGVRARGRGHRGGERRGGYRGGDRGGFRGGDRGNFRGGDRDGFRGGDRGNFRGGDRDGSRGGDHDGVRGGDRGGFRGGDRDGFRGGDRDGRGHFRGGHRGGDRGGYRGRGEWRGEGGRGGRGRGRGAPASPQQA</sequence>
<keyword evidence="4" id="KW-1185">Reference proteome</keyword>
<keyword evidence="1" id="KW-0175">Coiled coil</keyword>
<feature type="compositionally biased region" description="Basic and acidic residues" evidence="2">
    <location>
        <begin position="521"/>
        <end position="540"/>
    </location>
</feature>
<protein>
    <submittedName>
        <fullName evidence="3">Uncharacterized protein</fullName>
    </submittedName>
</protein>
<organism evidence="3 4">
    <name type="scientific">Collybiopsis confluens</name>
    <dbReference type="NCBI Taxonomy" id="2823264"/>
    <lineage>
        <taxon>Eukaryota</taxon>
        <taxon>Fungi</taxon>
        <taxon>Dikarya</taxon>
        <taxon>Basidiomycota</taxon>
        <taxon>Agaricomycotina</taxon>
        <taxon>Agaricomycetes</taxon>
        <taxon>Agaricomycetidae</taxon>
        <taxon>Agaricales</taxon>
        <taxon>Marasmiineae</taxon>
        <taxon>Omphalotaceae</taxon>
        <taxon>Collybiopsis</taxon>
    </lineage>
</organism>
<evidence type="ECO:0000256" key="1">
    <source>
        <dbReference type="SAM" id="Coils"/>
    </source>
</evidence>
<proteinExistence type="predicted"/>
<evidence type="ECO:0000313" key="4">
    <source>
        <dbReference type="Proteomes" id="UP000518752"/>
    </source>
</evidence>
<feature type="region of interest" description="Disordered" evidence="2">
    <location>
        <begin position="280"/>
        <end position="305"/>
    </location>
</feature>
<dbReference type="Proteomes" id="UP000518752">
    <property type="component" value="Unassembled WGS sequence"/>
</dbReference>